<dbReference type="Pfam" id="PF17876">
    <property type="entry name" value="CSD2"/>
    <property type="match status" value="1"/>
</dbReference>
<dbReference type="SUPFAM" id="SSF50249">
    <property type="entry name" value="Nucleic acid-binding proteins"/>
    <property type="match status" value="4"/>
</dbReference>
<dbReference type="InterPro" id="IPR004476">
    <property type="entry name" value="RNase_II/RNase_R"/>
</dbReference>
<evidence type="ECO:0000256" key="8">
    <source>
        <dbReference type="HAMAP-Rule" id="MF_01895"/>
    </source>
</evidence>
<dbReference type="InterPro" id="IPR011805">
    <property type="entry name" value="RNase_R"/>
</dbReference>
<dbReference type="Gene3D" id="2.40.50.140">
    <property type="entry name" value="Nucleic acid-binding proteins"/>
    <property type="match status" value="3"/>
</dbReference>
<dbReference type="PANTHER" id="PTHR23355:SF9">
    <property type="entry name" value="DIS3-LIKE EXONUCLEASE 2"/>
    <property type="match status" value="1"/>
</dbReference>
<evidence type="ECO:0000256" key="7">
    <source>
        <dbReference type="ARBA" id="ARBA00022884"/>
    </source>
</evidence>
<dbReference type="SMART" id="SM00955">
    <property type="entry name" value="RNB"/>
    <property type="match status" value="1"/>
</dbReference>
<dbReference type="SMART" id="SM00357">
    <property type="entry name" value="CSP"/>
    <property type="match status" value="2"/>
</dbReference>
<evidence type="ECO:0000259" key="10">
    <source>
        <dbReference type="PROSITE" id="PS50126"/>
    </source>
</evidence>
<dbReference type="InterPro" id="IPR001900">
    <property type="entry name" value="RNase_II/R"/>
</dbReference>
<dbReference type="GO" id="GO:0005829">
    <property type="term" value="C:cytosol"/>
    <property type="evidence" value="ECO:0007669"/>
    <property type="project" value="TreeGrafter"/>
</dbReference>
<evidence type="ECO:0000256" key="3">
    <source>
        <dbReference type="ARBA" id="ARBA00022490"/>
    </source>
</evidence>
<evidence type="ECO:0000256" key="9">
    <source>
        <dbReference type="SAM" id="Coils"/>
    </source>
</evidence>
<evidence type="ECO:0000256" key="2">
    <source>
        <dbReference type="ARBA" id="ARBA00004496"/>
    </source>
</evidence>
<dbReference type="EC" id="3.1.13.1" evidence="8"/>
<feature type="coiled-coil region" evidence="9">
    <location>
        <begin position="584"/>
        <end position="618"/>
    </location>
</feature>
<evidence type="ECO:0000256" key="5">
    <source>
        <dbReference type="ARBA" id="ARBA00022801"/>
    </source>
</evidence>
<dbReference type="GO" id="GO:0006402">
    <property type="term" value="P:mRNA catabolic process"/>
    <property type="evidence" value="ECO:0007669"/>
    <property type="project" value="TreeGrafter"/>
</dbReference>
<dbReference type="AlphaFoldDB" id="A0A9D1WJ53"/>
<dbReference type="SMART" id="SM00316">
    <property type="entry name" value="S1"/>
    <property type="match status" value="1"/>
</dbReference>
<keyword evidence="6 8" id="KW-0269">Exonuclease</keyword>
<dbReference type="PROSITE" id="PS50126">
    <property type="entry name" value="S1"/>
    <property type="match status" value="1"/>
</dbReference>
<dbReference type="NCBIfam" id="TIGR02063">
    <property type="entry name" value="RNase_R"/>
    <property type="match status" value="1"/>
</dbReference>
<gene>
    <name evidence="8 11" type="primary">rnr</name>
    <name evidence="11" type="ORF">IAA45_09295</name>
</gene>
<comment type="subcellular location">
    <subcellularLocation>
        <location evidence="2 8">Cytoplasm</location>
    </subcellularLocation>
</comment>
<reference evidence="11" key="1">
    <citation type="journal article" date="2021" name="PeerJ">
        <title>Extensive microbial diversity within the chicken gut microbiome revealed by metagenomics and culture.</title>
        <authorList>
            <person name="Gilroy R."/>
            <person name="Ravi A."/>
            <person name="Getino M."/>
            <person name="Pursley I."/>
            <person name="Horton D.L."/>
            <person name="Alikhan N.F."/>
            <person name="Baker D."/>
            <person name="Gharbi K."/>
            <person name="Hall N."/>
            <person name="Watson M."/>
            <person name="Adriaenssens E.M."/>
            <person name="Foster-Nyarko E."/>
            <person name="Jarju S."/>
            <person name="Secka A."/>
            <person name="Antonio M."/>
            <person name="Oren A."/>
            <person name="Chaudhuri R.R."/>
            <person name="La Ragione R."/>
            <person name="Hildebrand F."/>
            <person name="Pallen M.J."/>
        </authorList>
    </citation>
    <scope>NUCLEOTIDE SEQUENCE</scope>
    <source>
        <strain evidence="11">ChiSjej1B19-8411</strain>
    </source>
</reference>
<comment type="function">
    <text evidence="8">3'-5' exoribonuclease that releases 5'-nucleoside monophosphates and is involved in maturation of structured RNAs.</text>
</comment>
<dbReference type="Pfam" id="PF00575">
    <property type="entry name" value="S1"/>
    <property type="match status" value="1"/>
</dbReference>
<keyword evidence="3 8" id="KW-0963">Cytoplasm</keyword>
<sequence>MKKEKFEQRKNTVRRLLEDPRYQPMRFRDMAMLLGVAKPRRKELYAVIESLEAEGQLCVGKDGRIRRETGEYKEGTFLSHPRGFGFVEVEGEDEDIFIPESCVHQAMHKDKVRVLVKKEKSGKRQEGNVVKILERGITEVVGTYQRSRNYGFVIPDNNRILQDVFVSGEHAGGARHGDKVVVRFINYGTQSRSPEGKVVEVLGHEREPGVDILSIARSFGIPDEFPEKVRNQAERVPDHVLESDFQGRMDLRDWTVVTIDGEDAKDLDDGISLVKKGDIYYLGVHIADVSNYVQARSALDVEALKRGTSVYLVDRVIPMLPRRLSNGICSLNAGEDRLALSCLMEINSHGKVVHHQIAETVIRVRARMTYTDVRDIIEDTNRETVKKYRTLVPLFQLMAELSQVLRGKRQRRGAIDFNFPESKILLSPKGRPIDIQPYEHNVATNLIEDFMLLANETVAQEFCGRGLPFLYRVHETPDADKMEGLLTLLRNQGLTVQKAGEQITPLEIQKILAQIDGRPDEAFISRLILRTMKQARYSAQCSGHFGLAAKYYCHFTSPIRRYPDLQIHRIIKDQLRGRMNESRIENYKEILDSVAEQSSAMERRAEEAERETEKFKKAEYMGYHLGEVFEGTISGVTGWGLYVELDNTVEGLVHINTLRDDFYVFHEETYELVGEMMHHRYVLGQKVKVRVADTDPVQKTIDFTLADREDFESWQG</sequence>
<dbReference type="InterPro" id="IPR012340">
    <property type="entry name" value="NA-bd_OB-fold"/>
</dbReference>
<dbReference type="GO" id="GO:0003723">
    <property type="term" value="F:RNA binding"/>
    <property type="evidence" value="ECO:0007669"/>
    <property type="project" value="UniProtKB-UniRule"/>
</dbReference>
<dbReference type="Pfam" id="PF08206">
    <property type="entry name" value="OB_RNB"/>
    <property type="match status" value="1"/>
</dbReference>
<keyword evidence="9" id="KW-0175">Coiled coil</keyword>
<dbReference type="PANTHER" id="PTHR23355">
    <property type="entry name" value="RIBONUCLEASE"/>
    <property type="match status" value="1"/>
</dbReference>
<dbReference type="NCBIfam" id="TIGR00358">
    <property type="entry name" value="3_prime_RNase"/>
    <property type="match status" value="1"/>
</dbReference>
<evidence type="ECO:0000313" key="11">
    <source>
        <dbReference type="EMBL" id="HIX59893.1"/>
    </source>
</evidence>
<dbReference type="InterPro" id="IPR013223">
    <property type="entry name" value="RNase_B_OB_dom"/>
</dbReference>
<dbReference type="EMBL" id="DXEX01000199">
    <property type="protein sequence ID" value="HIX59893.1"/>
    <property type="molecule type" value="Genomic_DNA"/>
</dbReference>
<dbReference type="HAMAP" id="MF_01895">
    <property type="entry name" value="RNase_R"/>
    <property type="match status" value="1"/>
</dbReference>
<protein>
    <recommendedName>
        <fullName evidence="8">Ribonuclease R</fullName>
        <shortName evidence="8">RNase R</shortName>
        <ecNumber evidence="8">3.1.13.1</ecNumber>
    </recommendedName>
</protein>
<accession>A0A9D1WJ53</accession>
<dbReference type="Proteomes" id="UP000886817">
    <property type="component" value="Unassembled WGS sequence"/>
</dbReference>
<evidence type="ECO:0000313" key="12">
    <source>
        <dbReference type="Proteomes" id="UP000886817"/>
    </source>
</evidence>
<organism evidence="11 12">
    <name type="scientific">Candidatus Blautia gallistercoris</name>
    <dbReference type="NCBI Taxonomy" id="2838490"/>
    <lineage>
        <taxon>Bacteria</taxon>
        <taxon>Bacillati</taxon>
        <taxon>Bacillota</taxon>
        <taxon>Clostridia</taxon>
        <taxon>Lachnospirales</taxon>
        <taxon>Lachnospiraceae</taxon>
        <taxon>Blautia</taxon>
    </lineage>
</organism>
<proteinExistence type="inferred from homology"/>
<dbReference type="InterPro" id="IPR050180">
    <property type="entry name" value="RNR_Ribonuclease"/>
</dbReference>
<dbReference type="InterPro" id="IPR011129">
    <property type="entry name" value="CSD"/>
</dbReference>
<evidence type="ECO:0000256" key="6">
    <source>
        <dbReference type="ARBA" id="ARBA00022839"/>
    </source>
</evidence>
<keyword evidence="5 8" id="KW-0378">Hydrolase</keyword>
<dbReference type="CDD" id="cd04471">
    <property type="entry name" value="S1_RNase_R"/>
    <property type="match status" value="1"/>
</dbReference>
<dbReference type="Pfam" id="PF00773">
    <property type="entry name" value="RNB"/>
    <property type="match status" value="1"/>
</dbReference>
<keyword evidence="7 8" id="KW-0694">RNA-binding</keyword>
<dbReference type="InterPro" id="IPR040476">
    <property type="entry name" value="CSD2"/>
</dbReference>
<feature type="domain" description="S1 motif" evidence="10">
    <location>
        <begin position="626"/>
        <end position="706"/>
    </location>
</feature>
<comment type="catalytic activity">
    <reaction evidence="1 8">
        <text>Exonucleolytic cleavage in the 3'- to 5'-direction to yield nucleoside 5'-phosphates.</text>
        <dbReference type="EC" id="3.1.13.1"/>
    </reaction>
</comment>
<reference evidence="11" key="2">
    <citation type="submission" date="2021-04" db="EMBL/GenBank/DDBJ databases">
        <authorList>
            <person name="Gilroy R."/>
        </authorList>
    </citation>
    <scope>NUCLEOTIDE SEQUENCE</scope>
    <source>
        <strain evidence="11">ChiSjej1B19-8411</strain>
    </source>
</reference>
<dbReference type="InterPro" id="IPR003029">
    <property type="entry name" value="S1_domain"/>
</dbReference>
<evidence type="ECO:0000256" key="1">
    <source>
        <dbReference type="ARBA" id="ARBA00001849"/>
    </source>
</evidence>
<evidence type="ECO:0000256" key="4">
    <source>
        <dbReference type="ARBA" id="ARBA00022722"/>
    </source>
</evidence>
<comment type="caution">
    <text evidence="11">The sequence shown here is derived from an EMBL/GenBank/DDBJ whole genome shotgun (WGS) entry which is preliminary data.</text>
</comment>
<comment type="similarity">
    <text evidence="8">Belongs to the RNR ribonuclease family. RNase R subfamily.</text>
</comment>
<dbReference type="GO" id="GO:0008859">
    <property type="term" value="F:exoribonuclease II activity"/>
    <property type="evidence" value="ECO:0007669"/>
    <property type="project" value="UniProtKB-UniRule"/>
</dbReference>
<name>A0A9D1WJ53_9FIRM</name>
<keyword evidence="4 8" id="KW-0540">Nuclease</keyword>